<comment type="caution">
    <text evidence="1">The sequence shown here is derived from an EMBL/GenBank/DDBJ whole genome shotgun (WGS) entry which is preliminary data.</text>
</comment>
<dbReference type="Proteomes" id="UP000435910">
    <property type="component" value="Unassembled WGS sequence"/>
</dbReference>
<reference evidence="1 2" key="1">
    <citation type="submission" date="2019-06" db="EMBL/GenBank/DDBJ databases">
        <title>Genome sequence analysis of &gt;100 Bacillus licheniformis strains suggests intrinsic resistance to this species.</title>
        <authorList>
            <person name="Wels M."/>
            <person name="Siezen R.J."/>
            <person name="Johansen E."/>
            <person name="Stuer-Lauridsen B."/>
            <person name="Bjerre K."/>
            <person name="Nielsen B.K.K."/>
        </authorList>
    </citation>
    <scope>NUCLEOTIDE SEQUENCE [LARGE SCALE GENOMIC DNA]</scope>
    <source>
        <strain evidence="1 2">BAC-16736</strain>
    </source>
</reference>
<dbReference type="AlphaFoldDB" id="A0A8B5Y6Q5"/>
<evidence type="ECO:0000313" key="2">
    <source>
        <dbReference type="Proteomes" id="UP000435910"/>
    </source>
</evidence>
<evidence type="ECO:0000313" key="1">
    <source>
        <dbReference type="EMBL" id="TWL22015.1"/>
    </source>
</evidence>
<gene>
    <name evidence="1" type="ORF">CHCC16736_0478</name>
</gene>
<proteinExistence type="predicted"/>
<accession>A0A8B5Y6Q5</accession>
<protein>
    <submittedName>
        <fullName evidence="1">Uncharacterized protein</fullName>
    </submittedName>
</protein>
<name>A0A8B5Y6Q5_BACLI</name>
<organism evidence="1 2">
    <name type="scientific">Bacillus licheniformis</name>
    <dbReference type="NCBI Taxonomy" id="1402"/>
    <lineage>
        <taxon>Bacteria</taxon>
        <taxon>Bacillati</taxon>
        <taxon>Bacillota</taxon>
        <taxon>Bacilli</taxon>
        <taxon>Bacillales</taxon>
        <taxon>Bacillaceae</taxon>
        <taxon>Bacillus</taxon>
    </lineage>
</organism>
<dbReference type="EMBL" id="NILC01000030">
    <property type="protein sequence ID" value="TWL22015.1"/>
    <property type="molecule type" value="Genomic_DNA"/>
</dbReference>
<sequence>MNWKKVKEISCKHPNELSQEDIKWIKSNREEVKRKTVEIWERIKKG</sequence>